<organism evidence="14 15">
    <name type="scientific">Silurus asotus</name>
    <name type="common">Amur catfish</name>
    <name type="synonym">Parasilurus asotus</name>
    <dbReference type="NCBI Taxonomy" id="30991"/>
    <lineage>
        <taxon>Eukaryota</taxon>
        <taxon>Metazoa</taxon>
        <taxon>Chordata</taxon>
        <taxon>Craniata</taxon>
        <taxon>Vertebrata</taxon>
        <taxon>Euteleostomi</taxon>
        <taxon>Actinopterygii</taxon>
        <taxon>Neopterygii</taxon>
        <taxon>Teleostei</taxon>
        <taxon>Ostariophysi</taxon>
        <taxon>Siluriformes</taxon>
        <taxon>Siluridae</taxon>
        <taxon>Silurus</taxon>
    </lineage>
</organism>
<evidence type="ECO:0000256" key="1">
    <source>
        <dbReference type="ARBA" id="ARBA00004651"/>
    </source>
</evidence>
<keyword evidence="4" id="KW-0391">Immunity</keyword>
<dbReference type="Proteomes" id="UP001205998">
    <property type="component" value="Unassembled WGS sequence"/>
</dbReference>
<evidence type="ECO:0000256" key="6">
    <source>
        <dbReference type="ARBA" id="ARBA00023040"/>
    </source>
</evidence>
<evidence type="ECO:0000313" key="14">
    <source>
        <dbReference type="EMBL" id="KAI5619551.1"/>
    </source>
</evidence>
<dbReference type="GO" id="GO:0002250">
    <property type="term" value="P:adaptive immune response"/>
    <property type="evidence" value="ECO:0007669"/>
    <property type="project" value="UniProtKB-KW"/>
</dbReference>
<dbReference type="FunFam" id="1.20.1070.10:FF:000017">
    <property type="entry name" value="lysophosphatidic acid receptor 4"/>
    <property type="match status" value="1"/>
</dbReference>
<evidence type="ECO:0000256" key="10">
    <source>
        <dbReference type="ARBA" id="ARBA00023170"/>
    </source>
</evidence>
<keyword evidence="2" id="KW-1003">Cell membrane</keyword>
<dbReference type="PRINTS" id="PR01157">
    <property type="entry name" value="P2YPURNOCPTR"/>
</dbReference>
<dbReference type="InterPro" id="IPR017452">
    <property type="entry name" value="GPCR_Rhodpsn_7TM"/>
</dbReference>
<evidence type="ECO:0000256" key="9">
    <source>
        <dbReference type="ARBA" id="ARBA00023157"/>
    </source>
</evidence>
<keyword evidence="10 14" id="KW-0675">Receptor</keyword>
<keyword evidence="3 12" id="KW-0812">Transmembrane</keyword>
<evidence type="ECO:0000256" key="4">
    <source>
        <dbReference type="ARBA" id="ARBA00022859"/>
    </source>
</evidence>
<name>A0AAD5ANT0_SILAS</name>
<keyword evidence="11" id="KW-0807">Transducer</keyword>
<keyword evidence="15" id="KW-1185">Reference proteome</keyword>
<evidence type="ECO:0000256" key="7">
    <source>
        <dbReference type="ARBA" id="ARBA00023130"/>
    </source>
</evidence>
<evidence type="ECO:0000313" key="15">
    <source>
        <dbReference type="Proteomes" id="UP001205998"/>
    </source>
</evidence>
<dbReference type="SUPFAM" id="SSF81321">
    <property type="entry name" value="Family A G protein-coupled receptor-like"/>
    <property type="match status" value="1"/>
</dbReference>
<feature type="transmembrane region" description="Helical" evidence="12">
    <location>
        <begin position="127"/>
        <end position="147"/>
    </location>
</feature>
<feature type="transmembrane region" description="Helical" evidence="12">
    <location>
        <begin position="167"/>
        <end position="186"/>
    </location>
</feature>
<evidence type="ECO:0000259" key="13">
    <source>
        <dbReference type="PROSITE" id="PS50262"/>
    </source>
</evidence>
<dbReference type="EMBL" id="MU551666">
    <property type="protein sequence ID" value="KAI5619551.1"/>
    <property type="molecule type" value="Genomic_DNA"/>
</dbReference>
<dbReference type="Pfam" id="PF00001">
    <property type="entry name" value="7tm_1"/>
    <property type="match status" value="1"/>
</dbReference>
<evidence type="ECO:0000256" key="5">
    <source>
        <dbReference type="ARBA" id="ARBA00022989"/>
    </source>
</evidence>
<evidence type="ECO:0000256" key="12">
    <source>
        <dbReference type="SAM" id="Phobius"/>
    </source>
</evidence>
<dbReference type="PRINTS" id="PR00237">
    <property type="entry name" value="GPCRRHODOPSN"/>
</dbReference>
<feature type="transmembrane region" description="Helical" evidence="12">
    <location>
        <begin position="89"/>
        <end position="115"/>
    </location>
</feature>
<keyword evidence="8 12" id="KW-0472">Membrane</keyword>
<keyword evidence="7" id="KW-1064">Adaptive immunity</keyword>
<sequence length="421" mass="48622">MNVIRSPVIENVKIVLGSPVCKFMCLLIDLTHVQVVLLYKEWYAYKIIITCPIEQNIFLPVAQTENSLVTPFTMNNSSLNQTNCTEFKYLAYTITYTIMVPLGFFSNLVALYVFLRETTKKTANTVFMINLAISDVCFSLTLPFRLIYYFRECHWDFWDWLCRWCVFSFYVNLYTSVLFLTGLSVLRYIAVVHPIRNKSLVTVRRASLACLCIWVFVAVMSIPFLISGASPDKGEKGCFEIKKSGDWKQIQKLSYVGLVFGFLIPFLIILGCYGCIIQKLFAKQKVQVRKHNQHSRSVYLIIVILSTFLLCFAPYHIVRTLHLHAAVAQNKEQEAYLLKILVITLCMAASNSCLNPLLYYFAGESFRTSFNRASRRLTISSLNDSVRLSRYSSRSRNRSESQKEKYIDSVLLEEKKRNFVQ</sequence>
<evidence type="ECO:0000256" key="8">
    <source>
        <dbReference type="ARBA" id="ARBA00023136"/>
    </source>
</evidence>
<feature type="transmembrane region" description="Helical" evidence="12">
    <location>
        <begin position="253"/>
        <end position="276"/>
    </location>
</feature>
<dbReference type="PANTHER" id="PTHR24231">
    <property type="entry name" value="PURINOCEPTOR-RELATED G-PROTEIN COUPLED RECEPTOR"/>
    <property type="match status" value="1"/>
</dbReference>
<proteinExistence type="predicted"/>
<dbReference type="AlphaFoldDB" id="A0AAD5ANT0"/>
<evidence type="ECO:0000256" key="3">
    <source>
        <dbReference type="ARBA" id="ARBA00022692"/>
    </source>
</evidence>
<dbReference type="PANTHER" id="PTHR24231:SF52">
    <property type="entry name" value="CYSTEINYL LEUKOTRIENE RECEPTOR 2-LIKE"/>
    <property type="match status" value="1"/>
</dbReference>
<feature type="transmembrane region" description="Helical" evidence="12">
    <location>
        <begin position="297"/>
        <end position="317"/>
    </location>
</feature>
<dbReference type="PROSITE" id="PS50262">
    <property type="entry name" value="G_PROTEIN_RECEP_F1_2"/>
    <property type="match status" value="1"/>
</dbReference>
<feature type="domain" description="G-protein coupled receptors family 1 profile" evidence="13">
    <location>
        <begin position="106"/>
        <end position="359"/>
    </location>
</feature>
<dbReference type="GO" id="GO:0005886">
    <property type="term" value="C:plasma membrane"/>
    <property type="evidence" value="ECO:0007669"/>
    <property type="project" value="UniProtKB-SubCell"/>
</dbReference>
<keyword evidence="5 12" id="KW-1133">Transmembrane helix</keyword>
<evidence type="ECO:0000256" key="11">
    <source>
        <dbReference type="ARBA" id="ARBA00023224"/>
    </source>
</evidence>
<dbReference type="InterPro" id="IPR000276">
    <property type="entry name" value="GPCR_Rhodpsn"/>
</dbReference>
<gene>
    <name evidence="14" type="ORF">C0J50_20948</name>
</gene>
<dbReference type="GO" id="GO:0004930">
    <property type="term" value="F:G protein-coupled receptor activity"/>
    <property type="evidence" value="ECO:0007669"/>
    <property type="project" value="UniProtKB-KW"/>
</dbReference>
<accession>A0AAD5ANT0</accession>
<protein>
    <submittedName>
        <fullName evidence="14">Cysteinyl leukotriene receptor 2-like</fullName>
    </submittedName>
</protein>
<comment type="caution">
    <text evidence="14">The sequence shown here is derived from an EMBL/GenBank/DDBJ whole genome shotgun (WGS) entry which is preliminary data.</text>
</comment>
<feature type="transmembrane region" description="Helical" evidence="12">
    <location>
        <begin position="206"/>
        <end position="226"/>
    </location>
</feature>
<comment type="subcellular location">
    <subcellularLocation>
        <location evidence="1">Cell membrane</location>
        <topology evidence="1">Multi-pass membrane protein</topology>
    </subcellularLocation>
</comment>
<keyword evidence="9" id="KW-1015">Disulfide bond</keyword>
<dbReference type="Gene3D" id="1.20.1070.10">
    <property type="entry name" value="Rhodopsin 7-helix transmembrane proteins"/>
    <property type="match status" value="1"/>
</dbReference>
<reference evidence="14" key="1">
    <citation type="submission" date="2018-07" db="EMBL/GenBank/DDBJ databases">
        <title>Comparative genomics of catfishes provides insights into carnivory and benthic adaptation.</title>
        <authorList>
            <person name="Zhang Y."/>
            <person name="Wang D."/>
            <person name="Peng Z."/>
            <person name="Zheng S."/>
            <person name="Shao F."/>
            <person name="Tao W."/>
        </authorList>
    </citation>
    <scope>NUCLEOTIDE SEQUENCE</scope>
    <source>
        <strain evidence="14">Chongqing</strain>
    </source>
</reference>
<feature type="transmembrane region" description="Helical" evidence="12">
    <location>
        <begin position="337"/>
        <end position="362"/>
    </location>
</feature>
<evidence type="ECO:0000256" key="2">
    <source>
        <dbReference type="ARBA" id="ARBA00022475"/>
    </source>
</evidence>
<keyword evidence="6" id="KW-0297">G-protein coupled receptor</keyword>